<dbReference type="InterPro" id="IPR043504">
    <property type="entry name" value="Peptidase_S1_PA_chymotrypsin"/>
</dbReference>
<dbReference type="Proteomes" id="UP000546235">
    <property type="component" value="Unassembled WGS sequence"/>
</dbReference>
<feature type="non-terminal residue" evidence="2">
    <location>
        <position position="95"/>
    </location>
</feature>
<dbReference type="Pfam" id="PF00089">
    <property type="entry name" value="Trypsin"/>
    <property type="match status" value="1"/>
</dbReference>
<dbReference type="Gene3D" id="2.40.10.10">
    <property type="entry name" value="Trypsin-like serine proteases"/>
    <property type="match status" value="1"/>
</dbReference>
<accession>A0A7K6SKN0</accession>
<protein>
    <submittedName>
        <fullName evidence="2">CTRB protein</fullName>
    </submittedName>
</protein>
<organism evidence="2 3">
    <name type="scientific">Caloenas nicobarica</name>
    <name type="common">Nicobar pigeon</name>
    <dbReference type="NCBI Taxonomy" id="187106"/>
    <lineage>
        <taxon>Eukaryota</taxon>
        <taxon>Metazoa</taxon>
        <taxon>Chordata</taxon>
        <taxon>Craniata</taxon>
        <taxon>Vertebrata</taxon>
        <taxon>Euteleostomi</taxon>
        <taxon>Archelosauria</taxon>
        <taxon>Archosauria</taxon>
        <taxon>Dinosauria</taxon>
        <taxon>Saurischia</taxon>
        <taxon>Theropoda</taxon>
        <taxon>Coelurosauria</taxon>
        <taxon>Aves</taxon>
        <taxon>Neognathae</taxon>
        <taxon>Neoaves</taxon>
        <taxon>Columbimorphae</taxon>
        <taxon>Columbiformes</taxon>
        <taxon>Columbidae</taxon>
        <taxon>Caloenas</taxon>
    </lineage>
</organism>
<dbReference type="SUPFAM" id="SSF50494">
    <property type="entry name" value="Trypsin-like serine proteases"/>
    <property type="match status" value="1"/>
</dbReference>
<name>A0A7K6SKN0_CALNI</name>
<evidence type="ECO:0000259" key="1">
    <source>
        <dbReference type="Pfam" id="PF00089"/>
    </source>
</evidence>
<comment type="caution">
    <text evidence="2">The sequence shown here is derived from an EMBL/GenBank/DDBJ whole genome shotgun (WGS) entry which is preliminary data.</text>
</comment>
<proteinExistence type="predicted"/>
<gene>
    <name evidence="2" type="primary">Ctrb</name>
    <name evidence="2" type="ORF">CALNIC_R14872</name>
</gene>
<dbReference type="EMBL" id="VZSB01000760">
    <property type="protein sequence ID" value="NWW98890.1"/>
    <property type="molecule type" value="Genomic_DNA"/>
</dbReference>
<reference evidence="2 3" key="1">
    <citation type="submission" date="2019-09" db="EMBL/GenBank/DDBJ databases">
        <title>Bird 10,000 Genomes (B10K) Project - Family phase.</title>
        <authorList>
            <person name="Zhang G."/>
        </authorList>
    </citation>
    <scope>NUCLEOTIDE SEQUENCE [LARGE SCALE GENOMIC DNA]</scope>
    <source>
        <strain evidence="2">OUT-0007</strain>
        <tissue evidence="2">Blood</tissue>
    </source>
</reference>
<feature type="domain" description="Peptidase S1" evidence="1">
    <location>
        <begin position="6"/>
        <end position="85"/>
    </location>
</feature>
<evidence type="ECO:0000313" key="2">
    <source>
        <dbReference type="EMBL" id="NWW98890.1"/>
    </source>
</evidence>
<dbReference type="GO" id="GO:0004252">
    <property type="term" value="F:serine-type endopeptidase activity"/>
    <property type="evidence" value="ECO:0007669"/>
    <property type="project" value="InterPro"/>
</dbReference>
<dbReference type="InterPro" id="IPR001254">
    <property type="entry name" value="Trypsin_dom"/>
</dbReference>
<keyword evidence="3" id="KW-1185">Reference proteome</keyword>
<evidence type="ECO:0000313" key="3">
    <source>
        <dbReference type="Proteomes" id="UP000546235"/>
    </source>
</evidence>
<feature type="non-terminal residue" evidence="2">
    <location>
        <position position="1"/>
    </location>
</feature>
<dbReference type="InterPro" id="IPR009003">
    <property type="entry name" value="Peptidase_S1_PA"/>
</dbReference>
<dbReference type="GO" id="GO:0006508">
    <property type="term" value="P:proteolysis"/>
    <property type="evidence" value="ECO:0007669"/>
    <property type="project" value="InterPro"/>
</dbReference>
<sequence>EEELAAKLQQGETSLLSHKACVNYRRQNIEETNICGRLVRAAFGTADSGWPLICGIDRCYKQIGVANWGSRCHSKSPRACTRVSAHRHQISSVPN</sequence>
<dbReference type="AlphaFoldDB" id="A0A7K6SKN0"/>